<evidence type="ECO:0000313" key="3">
    <source>
        <dbReference type="Proteomes" id="UP001295423"/>
    </source>
</evidence>
<accession>A0AAD2FRD8</accession>
<organism evidence="1 3">
    <name type="scientific">Cylindrotheca closterium</name>
    <dbReference type="NCBI Taxonomy" id="2856"/>
    <lineage>
        <taxon>Eukaryota</taxon>
        <taxon>Sar</taxon>
        <taxon>Stramenopiles</taxon>
        <taxon>Ochrophyta</taxon>
        <taxon>Bacillariophyta</taxon>
        <taxon>Bacillariophyceae</taxon>
        <taxon>Bacillariophycidae</taxon>
        <taxon>Bacillariales</taxon>
        <taxon>Bacillariaceae</taxon>
        <taxon>Cylindrotheca</taxon>
    </lineage>
</organism>
<protein>
    <submittedName>
        <fullName evidence="1">Uncharacterized protein</fullName>
    </submittedName>
</protein>
<dbReference type="AlphaFoldDB" id="A0AAD2FRD8"/>
<reference evidence="1" key="1">
    <citation type="submission" date="2023-08" db="EMBL/GenBank/DDBJ databases">
        <authorList>
            <person name="Audoor S."/>
            <person name="Bilcke G."/>
        </authorList>
    </citation>
    <scope>NUCLEOTIDE SEQUENCE</scope>
</reference>
<sequence>MKCFESGGVYDPAVRNGRGRKPNIEPGSIAETAIANMVETGSSIEIATDLLNRDLKEKHEKDPVLGPLVQYTVSSVYTWVKNLKPKVSKIMPCKTAMLE</sequence>
<dbReference type="EMBL" id="CAKOGP040001766">
    <property type="protein sequence ID" value="CAJ1950418.1"/>
    <property type="molecule type" value="Genomic_DNA"/>
</dbReference>
<proteinExistence type="predicted"/>
<gene>
    <name evidence="1" type="ORF">CYCCA115_LOCUS12575</name>
    <name evidence="2" type="ORF">CYCCA115_LOCUS16991</name>
</gene>
<dbReference type="EMBL" id="CAKOGP040001960">
    <property type="protein sequence ID" value="CAJ1958018.1"/>
    <property type="molecule type" value="Genomic_DNA"/>
</dbReference>
<name>A0AAD2FRD8_9STRA</name>
<dbReference type="Proteomes" id="UP001295423">
    <property type="component" value="Unassembled WGS sequence"/>
</dbReference>
<evidence type="ECO:0000313" key="2">
    <source>
        <dbReference type="EMBL" id="CAJ1958018.1"/>
    </source>
</evidence>
<evidence type="ECO:0000313" key="1">
    <source>
        <dbReference type="EMBL" id="CAJ1950418.1"/>
    </source>
</evidence>
<comment type="caution">
    <text evidence="1">The sequence shown here is derived from an EMBL/GenBank/DDBJ whole genome shotgun (WGS) entry which is preliminary data.</text>
</comment>
<keyword evidence="3" id="KW-1185">Reference proteome</keyword>